<keyword evidence="2 5" id="KW-0812">Transmembrane</keyword>
<keyword evidence="8" id="KW-1185">Reference proteome</keyword>
<dbReference type="GO" id="GO:0030001">
    <property type="term" value="P:metal ion transport"/>
    <property type="evidence" value="ECO:0007669"/>
    <property type="project" value="TreeGrafter"/>
</dbReference>
<evidence type="ECO:0000259" key="6">
    <source>
        <dbReference type="Pfam" id="PF00520"/>
    </source>
</evidence>
<feature type="transmembrane region" description="Helical" evidence="5">
    <location>
        <begin position="215"/>
        <end position="234"/>
    </location>
</feature>
<evidence type="ECO:0000313" key="8">
    <source>
        <dbReference type="Proteomes" id="UP000276133"/>
    </source>
</evidence>
<comment type="caution">
    <text evidence="7">The sequence shown here is derived from an EMBL/GenBank/DDBJ whole genome shotgun (WGS) entry which is preliminary data.</text>
</comment>
<dbReference type="GO" id="GO:0005261">
    <property type="term" value="F:monoatomic cation channel activity"/>
    <property type="evidence" value="ECO:0007669"/>
    <property type="project" value="TreeGrafter"/>
</dbReference>
<keyword evidence="3 5" id="KW-1133">Transmembrane helix</keyword>
<keyword evidence="4 5" id="KW-0472">Membrane</keyword>
<feature type="domain" description="Ion transport" evidence="6">
    <location>
        <begin position="106"/>
        <end position="245"/>
    </location>
</feature>
<proteinExistence type="predicted"/>
<evidence type="ECO:0000256" key="4">
    <source>
        <dbReference type="ARBA" id="ARBA00023136"/>
    </source>
</evidence>
<organism evidence="7 8">
    <name type="scientific">Brachionus plicatilis</name>
    <name type="common">Marine rotifer</name>
    <name type="synonym">Brachionus muelleri</name>
    <dbReference type="NCBI Taxonomy" id="10195"/>
    <lineage>
        <taxon>Eukaryota</taxon>
        <taxon>Metazoa</taxon>
        <taxon>Spiralia</taxon>
        <taxon>Gnathifera</taxon>
        <taxon>Rotifera</taxon>
        <taxon>Eurotatoria</taxon>
        <taxon>Monogononta</taxon>
        <taxon>Pseudotrocha</taxon>
        <taxon>Ploima</taxon>
        <taxon>Brachionidae</taxon>
        <taxon>Brachionus</taxon>
    </lineage>
</organism>
<dbReference type="OrthoDB" id="301415at2759"/>
<evidence type="ECO:0000256" key="5">
    <source>
        <dbReference type="SAM" id="Phobius"/>
    </source>
</evidence>
<gene>
    <name evidence="7" type="ORF">BpHYR1_046308</name>
</gene>
<reference evidence="7 8" key="1">
    <citation type="journal article" date="2018" name="Sci. Rep.">
        <title>Genomic signatures of local adaptation to the degree of environmental predictability in rotifers.</title>
        <authorList>
            <person name="Franch-Gras L."/>
            <person name="Hahn C."/>
            <person name="Garcia-Roger E.M."/>
            <person name="Carmona M.J."/>
            <person name="Serra M."/>
            <person name="Gomez A."/>
        </authorList>
    </citation>
    <scope>NUCLEOTIDE SEQUENCE [LARGE SCALE GENOMIC DNA]</scope>
    <source>
        <strain evidence="7">HYR1</strain>
    </source>
</reference>
<dbReference type="GO" id="GO:0005886">
    <property type="term" value="C:plasma membrane"/>
    <property type="evidence" value="ECO:0007669"/>
    <property type="project" value="TreeGrafter"/>
</dbReference>
<dbReference type="STRING" id="10195.A0A3M7SFL0"/>
<dbReference type="AlphaFoldDB" id="A0A3M7SFL0"/>
<evidence type="ECO:0000256" key="1">
    <source>
        <dbReference type="ARBA" id="ARBA00004141"/>
    </source>
</evidence>
<feature type="transmembrane region" description="Helical" evidence="5">
    <location>
        <begin position="265"/>
        <end position="284"/>
    </location>
</feature>
<accession>A0A3M7SFL0</accession>
<dbReference type="Proteomes" id="UP000276133">
    <property type="component" value="Unassembled WGS sequence"/>
</dbReference>
<evidence type="ECO:0000256" key="2">
    <source>
        <dbReference type="ARBA" id="ARBA00022692"/>
    </source>
</evidence>
<feature type="transmembrane region" description="Helical" evidence="5">
    <location>
        <begin position="124"/>
        <end position="150"/>
    </location>
</feature>
<dbReference type="InterPro" id="IPR050927">
    <property type="entry name" value="TRPM"/>
</dbReference>
<evidence type="ECO:0000256" key="3">
    <source>
        <dbReference type="ARBA" id="ARBA00022989"/>
    </source>
</evidence>
<dbReference type="PANTHER" id="PTHR13800:SF1">
    <property type="entry name" value="TRANSIENT RECEPTOR POTENTIAL CATION CHANNEL TRPM"/>
    <property type="match status" value="1"/>
</dbReference>
<name>A0A3M7SFL0_BRAPC</name>
<dbReference type="EMBL" id="REGN01001442">
    <property type="protein sequence ID" value="RNA34634.1"/>
    <property type="molecule type" value="Genomic_DNA"/>
</dbReference>
<dbReference type="PANTHER" id="PTHR13800">
    <property type="entry name" value="TRANSIENT RECEPTOR POTENTIAL CATION CHANNEL, SUBFAMILY M, MEMBER 6"/>
    <property type="match status" value="1"/>
</dbReference>
<protein>
    <submittedName>
        <fullName evidence="7">Transient receptor potential cation channel trpm isoform X3</fullName>
    </submittedName>
</protein>
<comment type="subcellular location">
    <subcellularLocation>
        <location evidence="1">Membrane</location>
        <topology evidence="1">Multi-pass membrane protein</topology>
    </subcellularLocation>
</comment>
<keyword evidence="7" id="KW-0675">Receptor</keyword>
<dbReference type="InterPro" id="IPR005821">
    <property type="entry name" value="Ion_trans_dom"/>
</dbReference>
<feature type="transmembrane region" description="Helical" evidence="5">
    <location>
        <begin position="99"/>
        <end position="118"/>
    </location>
</feature>
<dbReference type="Pfam" id="PF00520">
    <property type="entry name" value="Ion_trans"/>
    <property type="match status" value="1"/>
</dbReference>
<sequence length="383" mass="44742">MLGSQSTCKIVSQFDRKAFLGAFSYICILGPQTLGVAFQYSRQIANFKLTPQLKFFLSEKNILARRIITLKEPSSKNSILIALSFRVSNVKQLQVTARLIYCVNTIYWVIKLMEFLLINKYVGPLIIIASRMLIDLLNFIIILVILLMCFGLSRQAIKYPNEEFRWELVKGIFLEPYFMLYGEVYADTIDPICDMENSPNSPECQPGHWITPITMTIFMIVACLLFLSILIASFNNTFVRISRQSALFWKCQRYHFVTSYEAKPIFGPPFTLIILILRIIKYSIRLCSGKKIKFDRKLKSFLSEDMIQRLHDFEENCVYEYSCDSEQSIKNQMEEKINYTKNQLCCYEVTGKKLILKKTVDATIYYTILHIIKSERNYKIYKF</sequence>
<evidence type="ECO:0000313" key="7">
    <source>
        <dbReference type="EMBL" id="RNA34634.1"/>
    </source>
</evidence>